<evidence type="ECO:0000313" key="2">
    <source>
        <dbReference type="Proteomes" id="UP000305888"/>
    </source>
</evidence>
<dbReference type="Pfam" id="PF03567">
    <property type="entry name" value="Sulfotransfer_2"/>
    <property type="match status" value="1"/>
</dbReference>
<dbReference type="OrthoDB" id="7687351at2"/>
<dbReference type="SUPFAM" id="SSF52540">
    <property type="entry name" value="P-loop containing nucleoside triphosphate hydrolases"/>
    <property type="match status" value="1"/>
</dbReference>
<reference evidence="1 2" key="1">
    <citation type="submission" date="2019-06" db="EMBL/GenBank/DDBJ databases">
        <title>Genome sequence of Rhodobacteraceae bacterium D4M1.</title>
        <authorList>
            <person name="Cao J."/>
        </authorList>
    </citation>
    <scope>NUCLEOTIDE SEQUENCE [LARGE SCALE GENOMIC DNA]</scope>
    <source>
        <strain evidence="1 2">D4M1</strain>
        <plasmid evidence="2">pd4m1d</plasmid>
    </source>
</reference>
<keyword evidence="1" id="KW-0418">Kinase</keyword>
<keyword evidence="1" id="KW-0808">Transferase</keyword>
<name>A0A5B8G6P2_9RHOB</name>
<dbReference type="KEGG" id="ppru:FDP22_23275"/>
<proteinExistence type="predicted"/>
<keyword evidence="2" id="KW-1185">Reference proteome</keyword>
<dbReference type="EMBL" id="CP040822">
    <property type="protein sequence ID" value="QDL94793.1"/>
    <property type="molecule type" value="Genomic_DNA"/>
</dbReference>
<dbReference type="InterPro" id="IPR027417">
    <property type="entry name" value="P-loop_NTPase"/>
</dbReference>
<organism evidence="1 2">
    <name type="scientific">Paroceanicella profunda</name>
    <dbReference type="NCBI Taxonomy" id="2579971"/>
    <lineage>
        <taxon>Bacteria</taxon>
        <taxon>Pseudomonadati</taxon>
        <taxon>Pseudomonadota</taxon>
        <taxon>Alphaproteobacteria</taxon>
        <taxon>Rhodobacterales</taxon>
        <taxon>Paracoccaceae</taxon>
        <taxon>Paroceanicella</taxon>
    </lineage>
</organism>
<dbReference type="Gene3D" id="3.40.50.300">
    <property type="entry name" value="P-loop containing nucleotide triphosphate hydrolases"/>
    <property type="match status" value="1"/>
</dbReference>
<dbReference type="GO" id="GO:0016301">
    <property type="term" value="F:kinase activity"/>
    <property type="evidence" value="ECO:0007669"/>
    <property type="project" value="UniProtKB-KW"/>
</dbReference>
<gene>
    <name evidence="1" type="ORF">FDP22_23275</name>
</gene>
<evidence type="ECO:0000313" key="1">
    <source>
        <dbReference type="EMBL" id="QDL94793.1"/>
    </source>
</evidence>
<dbReference type="AlphaFoldDB" id="A0A5B8G6P2"/>
<dbReference type="Proteomes" id="UP000305888">
    <property type="component" value="Plasmid pD4M1D"/>
</dbReference>
<sequence length="203" mass="23258">MLAFFEPKIVVLAVPKTGTSALNRYLRKIADIAYIGVEGEKAGKHTSVSDFRGKVEPDLLKQGHGPFECVAAFREPVSWLNSWYRFRRRDSLDGKPQSTKDLTFDEFVQAFCLPDRKKPLCANLKPQSWFVCDKAGAIAVDHLFKYELENREISKFLADRLNVEIKLDQVNVSPVRTGFDLSEKTLRLYRRAFASDFEIYDSL</sequence>
<accession>A0A5B8G6P2</accession>
<dbReference type="GO" id="GO:0016020">
    <property type="term" value="C:membrane"/>
    <property type="evidence" value="ECO:0007669"/>
    <property type="project" value="InterPro"/>
</dbReference>
<protein>
    <submittedName>
        <fullName evidence="1">Gamma-glutamyl kinase</fullName>
    </submittedName>
</protein>
<keyword evidence="1" id="KW-0614">Plasmid</keyword>
<dbReference type="InterPro" id="IPR005331">
    <property type="entry name" value="Sulfotransferase"/>
</dbReference>
<dbReference type="RefSeq" id="WP_138579550.1">
    <property type="nucleotide sequence ID" value="NZ_CP040822.1"/>
</dbReference>
<geneLocation type="plasmid" evidence="2">
    <name>pd4m1d</name>
</geneLocation>
<dbReference type="GO" id="GO:0008146">
    <property type="term" value="F:sulfotransferase activity"/>
    <property type="evidence" value="ECO:0007669"/>
    <property type="project" value="InterPro"/>
</dbReference>